<dbReference type="Proteomes" id="UP001497457">
    <property type="component" value="Chromosome 3rd"/>
</dbReference>
<evidence type="ECO:0000259" key="1">
    <source>
        <dbReference type="Pfam" id="PF07727"/>
    </source>
</evidence>
<dbReference type="Pfam" id="PF07727">
    <property type="entry name" value="RVT_2"/>
    <property type="match status" value="1"/>
</dbReference>
<gene>
    <name evidence="2" type="ORF">URODEC1_LOCUS76687</name>
</gene>
<dbReference type="CDD" id="cd09272">
    <property type="entry name" value="RNase_HI_RT_Ty1"/>
    <property type="match status" value="1"/>
</dbReference>
<reference evidence="2 3" key="2">
    <citation type="submission" date="2024-10" db="EMBL/GenBank/DDBJ databases">
        <authorList>
            <person name="Ryan C."/>
        </authorList>
    </citation>
    <scope>NUCLEOTIDE SEQUENCE [LARGE SCALE GENOMIC DNA]</scope>
</reference>
<accession>A0ABC9CMQ9</accession>
<feature type="domain" description="Reverse transcriptase Ty1/copia-type" evidence="1">
    <location>
        <begin position="2"/>
        <end position="103"/>
    </location>
</feature>
<keyword evidence="3" id="KW-1185">Reference proteome</keyword>
<dbReference type="AlphaFoldDB" id="A0ABC9CMQ9"/>
<dbReference type="EMBL" id="OZ075113">
    <property type="protein sequence ID" value="CAL5022892.1"/>
    <property type="molecule type" value="Genomic_DNA"/>
</dbReference>
<evidence type="ECO:0000313" key="2">
    <source>
        <dbReference type="EMBL" id="CAL5022892.1"/>
    </source>
</evidence>
<dbReference type="InterPro" id="IPR013103">
    <property type="entry name" value="RVT_2"/>
</dbReference>
<dbReference type="SUPFAM" id="SSF56672">
    <property type="entry name" value="DNA/RNA polymerases"/>
    <property type="match status" value="1"/>
</dbReference>
<evidence type="ECO:0000313" key="3">
    <source>
        <dbReference type="Proteomes" id="UP001497457"/>
    </source>
</evidence>
<sequence length="342" mass="38774">MGFVKCPQEQAVYKRIRGSETLIIGVYVDDIFVTGTSSKEIKAFKMQMMKEFEMSDLGFLSYYLGMEVEQSEHGIKLKQSSYARKILQQTGMEECNPTSYPMQAKLKLDKDEEGDPVDPTEYRRMVGSLRYLTHTRPDLAYSVGVVSRFMERPTSLHLQAVKQILRYVKGTIDFGLMYSKGAAEDVLAGYSDSNLAGDIIDRKSTSGLVFYFLGNIVAWASQKQKSVALSSCEAEFMAATAAACQGIWLRGLLTELTGEEPEPIMLYVDNKSAIELMKNPVFHGRSKHIDTRFHFIRECIEKGLIIVKHVRTEDQRADILTKALPRVKFREMRELLGVKDLE</sequence>
<organism evidence="2 3">
    <name type="scientific">Urochloa decumbens</name>
    <dbReference type="NCBI Taxonomy" id="240449"/>
    <lineage>
        <taxon>Eukaryota</taxon>
        <taxon>Viridiplantae</taxon>
        <taxon>Streptophyta</taxon>
        <taxon>Embryophyta</taxon>
        <taxon>Tracheophyta</taxon>
        <taxon>Spermatophyta</taxon>
        <taxon>Magnoliopsida</taxon>
        <taxon>Liliopsida</taxon>
        <taxon>Poales</taxon>
        <taxon>Poaceae</taxon>
        <taxon>PACMAD clade</taxon>
        <taxon>Panicoideae</taxon>
        <taxon>Panicodae</taxon>
        <taxon>Paniceae</taxon>
        <taxon>Melinidinae</taxon>
        <taxon>Urochloa</taxon>
    </lineage>
</organism>
<protein>
    <recommendedName>
        <fullName evidence="1">Reverse transcriptase Ty1/copia-type domain-containing protein</fullName>
    </recommendedName>
</protein>
<name>A0ABC9CMQ9_9POAL</name>
<dbReference type="PANTHER" id="PTHR11439:SF515">
    <property type="entry name" value="GAG-POL POLYPROTEIN"/>
    <property type="match status" value="1"/>
</dbReference>
<dbReference type="PANTHER" id="PTHR11439">
    <property type="entry name" value="GAG-POL-RELATED RETROTRANSPOSON"/>
    <property type="match status" value="1"/>
</dbReference>
<dbReference type="InterPro" id="IPR043502">
    <property type="entry name" value="DNA/RNA_pol_sf"/>
</dbReference>
<reference evidence="3" key="1">
    <citation type="submission" date="2024-06" db="EMBL/GenBank/DDBJ databases">
        <authorList>
            <person name="Ryan C."/>
        </authorList>
    </citation>
    <scope>NUCLEOTIDE SEQUENCE [LARGE SCALE GENOMIC DNA]</scope>
</reference>
<proteinExistence type="predicted"/>